<dbReference type="Proteomes" id="UP000006591">
    <property type="component" value="Chromosome 2"/>
</dbReference>
<evidence type="ECO:0000313" key="2">
    <source>
        <dbReference type="Proteomes" id="UP000006591"/>
    </source>
</evidence>
<dbReference type="HOGENOM" id="CLU_2041800_0_0_1"/>
<organism evidence="1">
    <name type="scientific">Oryza nivara</name>
    <name type="common">Indian wild rice</name>
    <name type="synonym">Oryza sativa f. spontanea</name>
    <dbReference type="NCBI Taxonomy" id="4536"/>
    <lineage>
        <taxon>Eukaryota</taxon>
        <taxon>Viridiplantae</taxon>
        <taxon>Streptophyta</taxon>
        <taxon>Embryophyta</taxon>
        <taxon>Tracheophyta</taxon>
        <taxon>Spermatophyta</taxon>
        <taxon>Magnoliopsida</taxon>
        <taxon>Liliopsida</taxon>
        <taxon>Poales</taxon>
        <taxon>Poaceae</taxon>
        <taxon>BOP clade</taxon>
        <taxon>Oryzoideae</taxon>
        <taxon>Oryzeae</taxon>
        <taxon>Oryzinae</taxon>
        <taxon>Oryza</taxon>
    </lineage>
</organism>
<dbReference type="AlphaFoldDB" id="A0A0E0GB75"/>
<proteinExistence type="predicted"/>
<protein>
    <submittedName>
        <fullName evidence="1">Uncharacterized protein</fullName>
    </submittedName>
</protein>
<dbReference type="OMA" id="MHQADAN"/>
<reference evidence="1" key="1">
    <citation type="submission" date="2015-04" db="UniProtKB">
        <authorList>
            <consortium name="EnsemblPlants"/>
        </authorList>
    </citation>
    <scope>IDENTIFICATION</scope>
    <source>
        <strain evidence="1">SL10</strain>
    </source>
</reference>
<keyword evidence="2" id="KW-1185">Reference proteome</keyword>
<sequence length="121" mass="12676">MHQADANDPNPARPYTELWMGTQLFAPSSLLAAANGLLRDWLARNPAVSACWGGDLPFLTMAMLSTSTPFTMVTLSVSVPFPTITLNLTQMPARGAGISIGAAGLLHALHRSPVIHPGAAA</sequence>
<accession>A0A0E0GB75</accession>
<dbReference type="STRING" id="4536.A0A0E0GB75"/>
<evidence type="ECO:0000313" key="1">
    <source>
        <dbReference type="EnsemblPlants" id="ONIVA02G30500.1"/>
    </source>
</evidence>
<reference evidence="1" key="2">
    <citation type="submission" date="2018-04" db="EMBL/GenBank/DDBJ databases">
        <title>OnivRS2 (Oryza nivara Reference Sequence Version 2).</title>
        <authorList>
            <person name="Zhang J."/>
            <person name="Kudrna D."/>
            <person name="Lee S."/>
            <person name="Talag J."/>
            <person name="Rajasekar S."/>
            <person name="Welchert J."/>
            <person name="Hsing Y.-I."/>
            <person name="Wing R.A."/>
        </authorList>
    </citation>
    <scope>NUCLEOTIDE SEQUENCE [LARGE SCALE GENOMIC DNA]</scope>
    <source>
        <strain evidence="1">SL10</strain>
    </source>
</reference>
<name>A0A0E0GB75_ORYNI</name>
<dbReference type="Gramene" id="ONIVA02G30500.1">
    <property type="protein sequence ID" value="ONIVA02G30500.1"/>
    <property type="gene ID" value="ONIVA02G30500"/>
</dbReference>
<dbReference type="EnsemblPlants" id="ONIVA02G30500.1">
    <property type="protein sequence ID" value="ONIVA02G30500.1"/>
    <property type="gene ID" value="ONIVA02G30500"/>
</dbReference>